<evidence type="ECO:0000313" key="3">
    <source>
        <dbReference type="Proteomes" id="UP000319263"/>
    </source>
</evidence>
<keyword evidence="1" id="KW-0472">Membrane</keyword>
<organism evidence="2 3">
    <name type="scientific">Microlunatus elymi</name>
    <dbReference type="NCBI Taxonomy" id="2596828"/>
    <lineage>
        <taxon>Bacteria</taxon>
        <taxon>Bacillati</taxon>
        <taxon>Actinomycetota</taxon>
        <taxon>Actinomycetes</taxon>
        <taxon>Propionibacteriales</taxon>
        <taxon>Propionibacteriaceae</taxon>
        <taxon>Microlunatus</taxon>
    </lineage>
</organism>
<reference evidence="2 3" key="1">
    <citation type="submission" date="2019-07" db="EMBL/GenBank/DDBJ databases">
        <title>Microlunatus dokdonensis sp. nov. isolated from the rhizospheric soil of the wild plant Elymus tsukushiensis.</title>
        <authorList>
            <person name="Ghim S.-Y."/>
            <person name="Hwang Y.-J."/>
            <person name="Son J.-S."/>
            <person name="Shin J.-H."/>
        </authorList>
    </citation>
    <scope>NUCLEOTIDE SEQUENCE [LARGE SCALE GENOMIC DNA]</scope>
    <source>
        <strain evidence="2 3">KUDC0627</strain>
    </source>
</reference>
<feature type="transmembrane region" description="Helical" evidence="1">
    <location>
        <begin position="121"/>
        <end position="146"/>
    </location>
</feature>
<dbReference type="EMBL" id="CP041692">
    <property type="protein sequence ID" value="QDP97162.1"/>
    <property type="molecule type" value="Genomic_DNA"/>
</dbReference>
<sequence length="148" mass="15336">MANPSFSTPSAVPAPTGRLVLHLRAKDGIFGVPKSAQPQAEIDGRPVEVGWGRNDLQLPAGDARLELAVRNGRTVYGGAAGDLSITSGQQLDLHYSPPLWRNAAGRIGTAEQPFGGKTAMIALLASIAAVVLVVIVVLIVVTVTTFGS</sequence>
<accession>A0A516Q1A3</accession>
<protein>
    <submittedName>
        <fullName evidence="2">Uncharacterized protein</fullName>
    </submittedName>
</protein>
<dbReference type="OrthoDB" id="4774205at2"/>
<proteinExistence type="predicted"/>
<dbReference type="KEGG" id="mik:FOE78_15615"/>
<dbReference type="RefSeq" id="WP_143987123.1">
    <property type="nucleotide sequence ID" value="NZ_CP041692.1"/>
</dbReference>
<keyword evidence="1" id="KW-0812">Transmembrane</keyword>
<evidence type="ECO:0000313" key="2">
    <source>
        <dbReference type="EMBL" id="QDP97162.1"/>
    </source>
</evidence>
<gene>
    <name evidence="2" type="ORF">FOE78_15615</name>
</gene>
<keyword evidence="1" id="KW-1133">Transmembrane helix</keyword>
<evidence type="ECO:0000256" key="1">
    <source>
        <dbReference type="SAM" id="Phobius"/>
    </source>
</evidence>
<dbReference type="Proteomes" id="UP000319263">
    <property type="component" value="Chromosome"/>
</dbReference>
<dbReference type="AlphaFoldDB" id="A0A516Q1A3"/>
<name>A0A516Q1A3_9ACTN</name>
<keyword evidence="3" id="KW-1185">Reference proteome</keyword>